<reference evidence="2" key="1">
    <citation type="submission" date="2018-02" db="EMBL/GenBank/DDBJ databases">
        <title>Rhizophora mucronata_Transcriptome.</title>
        <authorList>
            <person name="Meera S.P."/>
            <person name="Sreeshan A."/>
            <person name="Augustine A."/>
        </authorList>
    </citation>
    <scope>NUCLEOTIDE SEQUENCE</scope>
    <source>
        <tissue evidence="2">Leaf</tissue>
    </source>
</reference>
<feature type="region of interest" description="Disordered" evidence="1">
    <location>
        <begin position="1"/>
        <end position="23"/>
    </location>
</feature>
<protein>
    <submittedName>
        <fullName evidence="2">Uncharacterized protein</fullName>
    </submittedName>
</protein>
<dbReference type="EMBL" id="GGEC01041844">
    <property type="protein sequence ID" value="MBX22328.1"/>
    <property type="molecule type" value="Transcribed_RNA"/>
</dbReference>
<proteinExistence type="predicted"/>
<name>A0A2P2LWJ4_RHIMU</name>
<evidence type="ECO:0000256" key="1">
    <source>
        <dbReference type="SAM" id="MobiDB-lite"/>
    </source>
</evidence>
<sequence length="46" mass="5548">MVNSWMQKNLKPNRGPNMLRRHSARERPIKVNFSSFKSFKNLLFLK</sequence>
<organism evidence="2">
    <name type="scientific">Rhizophora mucronata</name>
    <name type="common">Asiatic mangrove</name>
    <dbReference type="NCBI Taxonomy" id="61149"/>
    <lineage>
        <taxon>Eukaryota</taxon>
        <taxon>Viridiplantae</taxon>
        <taxon>Streptophyta</taxon>
        <taxon>Embryophyta</taxon>
        <taxon>Tracheophyta</taxon>
        <taxon>Spermatophyta</taxon>
        <taxon>Magnoliopsida</taxon>
        <taxon>eudicotyledons</taxon>
        <taxon>Gunneridae</taxon>
        <taxon>Pentapetalae</taxon>
        <taxon>rosids</taxon>
        <taxon>fabids</taxon>
        <taxon>Malpighiales</taxon>
        <taxon>Rhizophoraceae</taxon>
        <taxon>Rhizophora</taxon>
    </lineage>
</organism>
<accession>A0A2P2LWJ4</accession>
<dbReference type="AlphaFoldDB" id="A0A2P2LWJ4"/>
<evidence type="ECO:0000313" key="2">
    <source>
        <dbReference type="EMBL" id="MBX22328.1"/>
    </source>
</evidence>